<feature type="transmembrane region" description="Helical" evidence="6">
    <location>
        <begin position="234"/>
        <end position="255"/>
    </location>
</feature>
<dbReference type="GeneID" id="117647574"/>
<dbReference type="GO" id="GO:0016192">
    <property type="term" value="P:vesicle-mediated transport"/>
    <property type="evidence" value="ECO:0007669"/>
    <property type="project" value="InterPro"/>
</dbReference>
<protein>
    <recommendedName>
        <fullName evidence="6">Protein YIPF</fullName>
    </recommendedName>
</protein>
<feature type="transmembrane region" description="Helical" evidence="6">
    <location>
        <begin position="200"/>
        <end position="222"/>
    </location>
</feature>
<dbReference type="OrthoDB" id="10256463at2759"/>
<keyword evidence="5 6" id="KW-0472">Membrane</keyword>
<dbReference type="GO" id="GO:0000139">
    <property type="term" value="C:Golgi membrane"/>
    <property type="evidence" value="ECO:0007669"/>
    <property type="project" value="UniProtKB-SubCell"/>
</dbReference>
<evidence type="ECO:0000256" key="3">
    <source>
        <dbReference type="ARBA" id="ARBA00022692"/>
    </source>
</evidence>
<evidence type="ECO:0000256" key="6">
    <source>
        <dbReference type="RuleBase" id="RU361264"/>
    </source>
</evidence>
<dbReference type="InParanoid" id="A0A6P8Z5B1"/>
<reference evidence="10" key="1">
    <citation type="submission" date="2025-08" db="UniProtKB">
        <authorList>
            <consortium name="RefSeq"/>
        </authorList>
    </citation>
    <scope>IDENTIFICATION</scope>
    <source>
        <tissue evidence="10">Total insect</tissue>
    </source>
</reference>
<comment type="similarity">
    <text evidence="2 6">Belongs to the YIP1 family.</text>
</comment>
<gene>
    <name evidence="10" type="primary">LOC117647574</name>
</gene>
<evidence type="ECO:0000256" key="1">
    <source>
        <dbReference type="ARBA" id="ARBA00004141"/>
    </source>
</evidence>
<dbReference type="FunCoup" id="A0A6P8Z5B1">
    <property type="interactions" value="1070"/>
</dbReference>
<keyword evidence="4 6" id="KW-1133">Transmembrane helix</keyword>
<dbReference type="GO" id="GO:0031267">
    <property type="term" value="F:small GTPase binding"/>
    <property type="evidence" value="ECO:0007669"/>
    <property type="project" value="InterPro"/>
</dbReference>
<evidence type="ECO:0000313" key="9">
    <source>
        <dbReference type="Proteomes" id="UP000515158"/>
    </source>
</evidence>
<evidence type="ECO:0000259" key="8">
    <source>
        <dbReference type="Pfam" id="PF04893"/>
    </source>
</evidence>
<dbReference type="Proteomes" id="UP000515158">
    <property type="component" value="Unplaced"/>
</dbReference>
<dbReference type="InterPro" id="IPR039765">
    <property type="entry name" value="Yip5/YIPF1/YIPF2"/>
</dbReference>
<keyword evidence="9" id="KW-1185">Reference proteome</keyword>
<feature type="domain" description="Yip1" evidence="8">
    <location>
        <begin position="79"/>
        <end position="247"/>
    </location>
</feature>
<keyword evidence="3 6" id="KW-0812">Transmembrane</keyword>
<dbReference type="Pfam" id="PF04893">
    <property type="entry name" value="Yip1"/>
    <property type="match status" value="1"/>
</dbReference>
<dbReference type="KEGG" id="tpal:117647574"/>
<dbReference type="RefSeq" id="XP_034245285.1">
    <property type="nucleotide sequence ID" value="XM_034389394.1"/>
</dbReference>
<dbReference type="InterPro" id="IPR006977">
    <property type="entry name" value="Yip1_dom"/>
</dbReference>
<evidence type="ECO:0000256" key="2">
    <source>
        <dbReference type="ARBA" id="ARBA00010596"/>
    </source>
</evidence>
<sequence length="286" mass="32240">MDPQLEFHNAPSGSMQNAALLDIDSDSDMDPGKTKLTDNPLEDSTDQSTKKTSFWSLGFFQNLFDVDTDQVYDRLYGALVPFPKSFLQHHVNGKPDLYGPFWICTTLVFSIAISGNLANYLQAGAANENYHWKYDFHAVTLSATAIYSYAWIVPLGLWAVFKWMVPEEHRLSFLELLCVYGYSLTIYIPVSVLWVIQLSWLQWLLALVGTGLSATVLVTSVWPAISQMEARRYLVLGIIIVLHTVLAAGFMLYFFHAYPVLNKKNVSLVPEVTTIRNVMTNNATHS</sequence>
<feature type="transmembrane region" description="Helical" evidence="6">
    <location>
        <begin position="173"/>
        <end position="194"/>
    </location>
</feature>
<proteinExistence type="inferred from homology"/>
<comment type="subcellular location">
    <subcellularLocation>
        <location evidence="6">Golgi apparatus membrane</location>
        <topology evidence="6">Multi-pass membrane protein</topology>
    </subcellularLocation>
    <subcellularLocation>
        <location evidence="1">Membrane</location>
        <topology evidence="1">Multi-pass membrane protein</topology>
    </subcellularLocation>
</comment>
<organism evidence="10">
    <name type="scientific">Thrips palmi</name>
    <name type="common">Melon thrips</name>
    <dbReference type="NCBI Taxonomy" id="161013"/>
    <lineage>
        <taxon>Eukaryota</taxon>
        <taxon>Metazoa</taxon>
        <taxon>Ecdysozoa</taxon>
        <taxon>Arthropoda</taxon>
        <taxon>Hexapoda</taxon>
        <taxon>Insecta</taxon>
        <taxon>Pterygota</taxon>
        <taxon>Neoptera</taxon>
        <taxon>Paraneoptera</taxon>
        <taxon>Thysanoptera</taxon>
        <taxon>Terebrantia</taxon>
        <taxon>Thripoidea</taxon>
        <taxon>Thripidae</taxon>
        <taxon>Thrips</taxon>
    </lineage>
</organism>
<accession>A0A6P8Z5B1</accession>
<dbReference type="AlphaFoldDB" id="A0A6P8Z5B1"/>
<dbReference type="PANTHER" id="PTHR12822:SF2">
    <property type="entry name" value="PROTEIN YIPF"/>
    <property type="match status" value="1"/>
</dbReference>
<evidence type="ECO:0000313" key="10">
    <source>
        <dbReference type="RefSeq" id="XP_034245285.1"/>
    </source>
</evidence>
<evidence type="ECO:0000256" key="4">
    <source>
        <dbReference type="ARBA" id="ARBA00022989"/>
    </source>
</evidence>
<feature type="transmembrane region" description="Helical" evidence="6">
    <location>
        <begin position="97"/>
        <end position="118"/>
    </location>
</feature>
<evidence type="ECO:0000256" key="5">
    <source>
        <dbReference type="ARBA" id="ARBA00023136"/>
    </source>
</evidence>
<feature type="region of interest" description="Disordered" evidence="7">
    <location>
        <begin position="29"/>
        <end position="48"/>
    </location>
</feature>
<dbReference type="PANTHER" id="PTHR12822">
    <property type="entry name" value="PROTEIN YIPF"/>
    <property type="match status" value="1"/>
</dbReference>
<evidence type="ECO:0000256" key="7">
    <source>
        <dbReference type="SAM" id="MobiDB-lite"/>
    </source>
</evidence>
<name>A0A6P8Z5B1_THRPL</name>
<feature type="transmembrane region" description="Helical" evidence="6">
    <location>
        <begin position="138"/>
        <end position="161"/>
    </location>
</feature>